<keyword evidence="1" id="KW-0808">Transferase</keyword>
<gene>
    <name evidence="1" type="ORF">BVC71_09735</name>
</gene>
<name>A0A251WXB5_9RHOB</name>
<dbReference type="GO" id="GO:0009384">
    <property type="term" value="F:N-acylmannosamine kinase activity"/>
    <property type="evidence" value="ECO:0007669"/>
    <property type="project" value="TreeGrafter"/>
</dbReference>
<proteinExistence type="predicted"/>
<dbReference type="Gene3D" id="1.10.10.10">
    <property type="entry name" value="Winged helix-like DNA-binding domain superfamily/Winged helix DNA-binding domain"/>
    <property type="match status" value="1"/>
</dbReference>
<dbReference type="InterPro" id="IPR036388">
    <property type="entry name" value="WH-like_DNA-bd_sf"/>
</dbReference>
<comment type="caution">
    <text evidence="1">The sequence shown here is derived from an EMBL/GenBank/DDBJ whole genome shotgun (WGS) entry which is preliminary data.</text>
</comment>
<dbReference type="CDD" id="cd00090">
    <property type="entry name" value="HTH_ARSR"/>
    <property type="match status" value="1"/>
</dbReference>
<dbReference type="OrthoDB" id="49685at2"/>
<keyword evidence="1" id="KW-0418">Kinase</keyword>
<dbReference type="GO" id="GO:0019262">
    <property type="term" value="P:N-acetylneuraminate catabolic process"/>
    <property type="evidence" value="ECO:0007669"/>
    <property type="project" value="TreeGrafter"/>
</dbReference>
<dbReference type="Pfam" id="PF13412">
    <property type="entry name" value="HTH_24"/>
    <property type="match status" value="1"/>
</dbReference>
<dbReference type="PANTHER" id="PTHR18964:SF169">
    <property type="entry name" value="N-ACETYLMANNOSAMINE KINASE"/>
    <property type="match status" value="1"/>
</dbReference>
<dbReference type="EMBL" id="MSPP01000003">
    <property type="protein sequence ID" value="OUD08986.1"/>
    <property type="molecule type" value="Genomic_DNA"/>
</dbReference>
<dbReference type="SUPFAM" id="SSF46785">
    <property type="entry name" value="Winged helix' DNA-binding domain"/>
    <property type="match status" value="1"/>
</dbReference>
<reference evidence="1 2" key="1">
    <citation type="submission" date="2016-12" db="EMBL/GenBank/DDBJ databases">
        <title>The draft genome sequence of HSLHS2.</title>
        <authorList>
            <person name="Hu D."/>
            <person name="Wang L."/>
            <person name="Shao Z."/>
        </authorList>
    </citation>
    <scope>NUCLEOTIDE SEQUENCE [LARGE SCALE GENOMIC DNA]</scope>
    <source>
        <strain evidence="1">MCCC 1A06712</strain>
    </source>
</reference>
<dbReference type="Gene3D" id="3.30.420.40">
    <property type="match status" value="2"/>
</dbReference>
<dbReference type="InterPro" id="IPR000600">
    <property type="entry name" value="ROK"/>
</dbReference>
<dbReference type="SUPFAM" id="SSF53067">
    <property type="entry name" value="Actin-like ATPase domain"/>
    <property type="match status" value="1"/>
</dbReference>
<dbReference type="CDD" id="cd23763">
    <property type="entry name" value="ASKHA_ATPase_ROK"/>
    <property type="match status" value="1"/>
</dbReference>
<evidence type="ECO:0000313" key="2">
    <source>
        <dbReference type="Proteomes" id="UP000194664"/>
    </source>
</evidence>
<dbReference type="RefSeq" id="WP_086451466.1">
    <property type="nucleotide sequence ID" value="NZ_MSPP01000003.1"/>
</dbReference>
<dbReference type="InterPro" id="IPR011991">
    <property type="entry name" value="ArsR-like_HTH"/>
</dbReference>
<sequence length="399" mass="43319">MTDNQARELSAGVNQHGVRDHNERLILSMLQRHGALAGSDLSRKAGLSPQTVSVILRGLESDGLLRRGEPQRGKIGKPSIPMGINPEGAFSLGLKIGRRSADVIIVDFEGTVRQVIHTAYHYPTPQAILAFLGEGLRQAEDYLGAEKYGRIAGIGVATPFEIWRWHDTIGAPADEMDKWRDFSFQDEIAKISDLPVFVQNDATAACRAEHAYGSGRQYSDYAYFYLGAFIGGGIVLNNSIFDGPTNNAGAFGSLPVMSDKGGKPKQLIDVASLYLLEQQLVDNGINPLRLWQARDNWSAYTDQVNDWIDTTAPYIAQAALTVCAVVDFEAVMIDGAMPKDVRAKLVEKVAEAIVDLDDRGITAPKIVEGNMGLDARSRGAASTPINAKYFLNSHGQMGG</sequence>
<evidence type="ECO:0000313" key="1">
    <source>
        <dbReference type="EMBL" id="OUD08986.1"/>
    </source>
</evidence>
<organism evidence="1 2">
    <name type="scientific">Marivivens niveibacter</name>
    <dbReference type="NCBI Taxonomy" id="1930667"/>
    <lineage>
        <taxon>Bacteria</taxon>
        <taxon>Pseudomonadati</taxon>
        <taxon>Pseudomonadota</taxon>
        <taxon>Alphaproteobacteria</taxon>
        <taxon>Rhodobacterales</taxon>
        <taxon>Paracoccaceae</taxon>
        <taxon>Marivivens group</taxon>
        <taxon>Marivivens</taxon>
    </lineage>
</organism>
<dbReference type="InterPro" id="IPR043129">
    <property type="entry name" value="ATPase_NBD"/>
</dbReference>
<accession>A0A251WXB5</accession>
<dbReference type="GO" id="GO:0006355">
    <property type="term" value="P:regulation of DNA-templated transcription"/>
    <property type="evidence" value="ECO:0007669"/>
    <property type="project" value="UniProtKB-ARBA"/>
</dbReference>
<protein>
    <submittedName>
        <fullName evidence="1">Sugar kinase</fullName>
    </submittedName>
</protein>
<dbReference type="AlphaFoldDB" id="A0A251WXB5"/>
<keyword evidence="2" id="KW-1185">Reference proteome</keyword>
<dbReference type="Proteomes" id="UP000194664">
    <property type="component" value="Unassembled WGS sequence"/>
</dbReference>
<dbReference type="InterPro" id="IPR036390">
    <property type="entry name" value="WH_DNA-bd_sf"/>
</dbReference>
<dbReference type="Pfam" id="PF00480">
    <property type="entry name" value="ROK"/>
    <property type="match status" value="1"/>
</dbReference>
<dbReference type="PANTHER" id="PTHR18964">
    <property type="entry name" value="ROK (REPRESSOR, ORF, KINASE) FAMILY"/>
    <property type="match status" value="1"/>
</dbReference>